<feature type="transmembrane region" description="Helical" evidence="1">
    <location>
        <begin position="20"/>
        <end position="39"/>
    </location>
</feature>
<keyword evidence="1" id="KW-0812">Transmembrane</keyword>
<gene>
    <name evidence="2" type="ORF">P8935_22465</name>
</gene>
<accession>A0AAU7DGY0</accession>
<organism evidence="2">
    <name type="scientific">Telmatobacter sp. DSM 110680</name>
    <dbReference type="NCBI Taxonomy" id="3036704"/>
    <lineage>
        <taxon>Bacteria</taxon>
        <taxon>Pseudomonadati</taxon>
        <taxon>Acidobacteriota</taxon>
        <taxon>Terriglobia</taxon>
        <taxon>Terriglobales</taxon>
        <taxon>Acidobacteriaceae</taxon>
        <taxon>Telmatobacter</taxon>
    </lineage>
</organism>
<keyword evidence="1" id="KW-1133">Transmembrane helix</keyword>
<dbReference type="AlphaFoldDB" id="A0AAU7DGY0"/>
<dbReference type="EMBL" id="CP121196">
    <property type="protein sequence ID" value="XBH17317.1"/>
    <property type="molecule type" value="Genomic_DNA"/>
</dbReference>
<evidence type="ECO:0000256" key="1">
    <source>
        <dbReference type="SAM" id="Phobius"/>
    </source>
</evidence>
<sequence>MEQESASSGSEKMTPNGPGAAAVLATGVGCFAIGALAVAADQAPPLARTLIFYRPTGPLSGVSTVAIIAWLAVWAVLHYRWQSRDVNSGRIVAIAFVLLAAGVLLTFPPIGDLF</sequence>
<reference evidence="2" key="1">
    <citation type="submission" date="2023-03" db="EMBL/GenBank/DDBJ databases">
        <title>Edaphobacter sp.</title>
        <authorList>
            <person name="Huber K.J."/>
            <person name="Papendorf J."/>
            <person name="Pilke C."/>
            <person name="Bunk B."/>
            <person name="Sproeer C."/>
            <person name="Pester M."/>
        </authorList>
    </citation>
    <scope>NUCLEOTIDE SEQUENCE</scope>
    <source>
        <strain evidence="2">DSM 110680</strain>
    </source>
</reference>
<feature type="transmembrane region" description="Helical" evidence="1">
    <location>
        <begin position="59"/>
        <end position="79"/>
    </location>
</feature>
<keyword evidence="1" id="KW-0472">Membrane</keyword>
<name>A0AAU7DGY0_9BACT</name>
<evidence type="ECO:0000313" key="2">
    <source>
        <dbReference type="EMBL" id="XBH17317.1"/>
    </source>
</evidence>
<protein>
    <submittedName>
        <fullName evidence="2">Uncharacterized protein</fullName>
    </submittedName>
</protein>
<proteinExistence type="predicted"/>
<dbReference type="RefSeq" id="WP_348262548.1">
    <property type="nucleotide sequence ID" value="NZ_CP121196.1"/>
</dbReference>
<feature type="transmembrane region" description="Helical" evidence="1">
    <location>
        <begin position="91"/>
        <end position="110"/>
    </location>
</feature>